<feature type="signal peptide" evidence="2">
    <location>
        <begin position="1"/>
        <end position="18"/>
    </location>
</feature>
<proteinExistence type="predicted"/>
<organism evidence="4 5">
    <name type="scientific">Hyphodiscus hymeniophilus</name>
    <dbReference type="NCBI Taxonomy" id="353542"/>
    <lineage>
        <taxon>Eukaryota</taxon>
        <taxon>Fungi</taxon>
        <taxon>Dikarya</taxon>
        <taxon>Ascomycota</taxon>
        <taxon>Pezizomycotina</taxon>
        <taxon>Leotiomycetes</taxon>
        <taxon>Helotiales</taxon>
        <taxon>Hyphodiscaceae</taxon>
        <taxon>Hyphodiscus</taxon>
    </lineage>
</organism>
<reference evidence="4" key="1">
    <citation type="submission" date="2019-07" db="EMBL/GenBank/DDBJ databases">
        <title>Hyphodiscus hymeniophilus genome sequencing and assembly.</title>
        <authorList>
            <person name="Kramer G."/>
            <person name="Nodwell J."/>
        </authorList>
    </citation>
    <scope>NUCLEOTIDE SEQUENCE</scope>
    <source>
        <strain evidence="4">ATCC 34498</strain>
    </source>
</reference>
<evidence type="ECO:0000313" key="4">
    <source>
        <dbReference type="EMBL" id="KAG0647620.1"/>
    </source>
</evidence>
<dbReference type="InterPro" id="IPR029058">
    <property type="entry name" value="AB_hydrolase_fold"/>
</dbReference>
<evidence type="ECO:0000313" key="5">
    <source>
        <dbReference type="Proteomes" id="UP000785200"/>
    </source>
</evidence>
<dbReference type="Pfam" id="PF00135">
    <property type="entry name" value="COesterase"/>
    <property type="match status" value="1"/>
</dbReference>
<feature type="region of interest" description="Disordered" evidence="1">
    <location>
        <begin position="530"/>
        <end position="550"/>
    </location>
</feature>
<evidence type="ECO:0000256" key="2">
    <source>
        <dbReference type="SAM" id="SignalP"/>
    </source>
</evidence>
<comment type="caution">
    <text evidence="4">The sequence shown here is derived from an EMBL/GenBank/DDBJ whole genome shotgun (WGS) entry which is preliminary data.</text>
</comment>
<dbReference type="OrthoDB" id="408631at2759"/>
<dbReference type="EMBL" id="VNKQ01000012">
    <property type="protein sequence ID" value="KAG0647620.1"/>
    <property type="molecule type" value="Genomic_DNA"/>
</dbReference>
<feature type="domain" description="Carboxylesterase type B" evidence="3">
    <location>
        <begin position="36"/>
        <end position="510"/>
    </location>
</feature>
<dbReference type="Gene3D" id="3.40.50.1820">
    <property type="entry name" value="alpha/beta hydrolase"/>
    <property type="match status" value="1"/>
</dbReference>
<dbReference type="InterPro" id="IPR050309">
    <property type="entry name" value="Type-B_Carboxylest/Lipase"/>
</dbReference>
<accession>A0A9P6VH27</accession>
<feature type="compositionally biased region" description="Polar residues" evidence="1">
    <location>
        <begin position="535"/>
        <end position="550"/>
    </location>
</feature>
<evidence type="ECO:0000256" key="1">
    <source>
        <dbReference type="SAM" id="MobiDB-lite"/>
    </source>
</evidence>
<dbReference type="AlphaFoldDB" id="A0A9P6VH27"/>
<dbReference type="InterPro" id="IPR002018">
    <property type="entry name" value="CarbesteraseB"/>
</dbReference>
<dbReference type="SUPFAM" id="SSF53474">
    <property type="entry name" value="alpha/beta-Hydrolases"/>
    <property type="match status" value="1"/>
</dbReference>
<keyword evidence="2" id="KW-0732">Signal</keyword>
<protein>
    <submittedName>
        <fullName evidence="4">Secreted lipase</fullName>
    </submittedName>
</protein>
<dbReference type="Proteomes" id="UP000785200">
    <property type="component" value="Unassembled WGS sequence"/>
</dbReference>
<name>A0A9P6VH27_9HELO</name>
<feature type="chain" id="PRO_5040452307" evidence="2">
    <location>
        <begin position="19"/>
        <end position="550"/>
    </location>
</feature>
<keyword evidence="5" id="KW-1185">Reference proteome</keyword>
<dbReference type="PANTHER" id="PTHR11559">
    <property type="entry name" value="CARBOXYLESTERASE"/>
    <property type="match status" value="1"/>
</dbReference>
<gene>
    <name evidence="4" type="ORF">D0Z07_6842</name>
</gene>
<sequence length="550" mass="59725">MLATVFALVCFLATSCLADTALGVELASKAPILPTLKLPYGTWRAASYNASNDIYTFKNIRFAAPPVGNLRWAKPAPPAHNATIQDGSYGNSCPQGLVPRHLYVPGSALKKNSKSLPVVVWTFGGAFVMGSKDAYDGTGPIVESGNEMIFVTYNYRVGSFGFLAGTTMEQQGLPNAGLYDQRAVFQWVQDYIHLVGGDRTQVTAWGESAGASSILMHITAFGGKQDPLFHKAILQSIASEFLPDRRGEVEGFYQKYLTLTNCSGQSLQCLRSASFDTLQAANNELIADAPTPVFQPNPASDGSWIRQMPALELASGNYWKNLSGLILSHTAHEAEIFAIGAITSDAGFVNLTNFNVPSYASSVRKAVGEYYPSPNSVGGPFATQDARTIQFLDDTIFLCNYRYLNAAFKGKTWSMQYNIGTAYHGSDITPTFFDGTGAITTEQATLYRDYQSYFDSFTLTDDPNTRRSDAKAPPTIYWPEQLNVSNVLNVTDTGFELITDQESLKNRCDFFLNVQAAVTLAGGYVPPGGEVPNTLGVTNSKPRGNYTTPS</sequence>
<evidence type="ECO:0000259" key="3">
    <source>
        <dbReference type="Pfam" id="PF00135"/>
    </source>
</evidence>